<accession>A0A7S0ZK00</accession>
<dbReference type="PANTHER" id="PTHR43725">
    <property type="entry name" value="UDP-GLUCOSE 4-EPIMERASE"/>
    <property type="match status" value="1"/>
</dbReference>
<dbReference type="Gene3D" id="3.40.50.720">
    <property type="entry name" value="NAD(P)-binding Rossmann-like Domain"/>
    <property type="match status" value="1"/>
</dbReference>
<dbReference type="GO" id="GO:0005829">
    <property type="term" value="C:cytosol"/>
    <property type="evidence" value="ECO:0007669"/>
    <property type="project" value="TreeGrafter"/>
</dbReference>
<gene>
    <name evidence="1" type="ORF">TOLI1172_LOCUS8648</name>
</gene>
<dbReference type="SUPFAM" id="SSF51735">
    <property type="entry name" value="NAD(P)-binding Rossmann-fold domains"/>
    <property type="match status" value="1"/>
</dbReference>
<name>A0A7S0ZK00_9RHOD</name>
<organism evidence="1">
    <name type="scientific">Timspurckia oligopyrenoides</name>
    <dbReference type="NCBI Taxonomy" id="708627"/>
    <lineage>
        <taxon>Eukaryota</taxon>
        <taxon>Rhodophyta</taxon>
        <taxon>Bangiophyceae</taxon>
        <taxon>Porphyridiales</taxon>
        <taxon>Porphyridiaceae</taxon>
        <taxon>Timspurckia</taxon>
    </lineage>
</organism>
<proteinExistence type="predicted"/>
<dbReference type="GO" id="GO:0003978">
    <property type="term" value="F:UDP-glucose 4-epimerase activity"/>
    <property type="evidence" value="ECO:0007669"/>
    <property type="project" value="TreeGrafter"/>
</dbReference>
<dbReference type="PANTHER" id="PTHR43725:SF6">
    <property type="entry name" value="CHLOROPLAST STEM-LOOP BINDING PROTEIN OF 41 KDA A, CHLOROPLASTIC"/>
    <property type="match status" value="1"/>
</dbReference>
<dbReference type="EMBL" id="HBFP01011939">
    <property type="protein sequence ID" value="CAD8824249.1"/>
    <property type="molecule type" value="Transcribed_RNA"/>
</dbReference>
<sequence>MIGFIAGVNPLINSCSKLSSESRTFKARNSIIVCSTASSKRALIVTNKGGGHGELGYHLCESLLKEGLTVDILNDNGGDSSKVVSKPPFSSYSELEKHGVGITFLDISDHSAIENVFEKNEMSYDFIFDNQNVSQEFILQKAVSQNAFYAYVSSGGMYIPGDEFPMTESNPTKESTQRKHEELVLSDEFRSKLRGCAFFRPQYIVGPLTNKRDYLDWFFDRIVKGNPMLIPAPGTQRTTVTDARDVASMIASVVNYESAISEEEQKDKRLGPVFNCASDVYVTLRQIAVECGNACGKSEQEIDALIEYYEADKKPEGSKFPFRATNFDVGVEKAKSVLNWKPQYSSDFKALAKEYYEGYCALGLPK</sequence>
<dbReference type="AlphaFoldDB" id="A0A7S0ZK00"/>
<dbReference type="GO" id="GO:0005996">
    <property type="term" value="P:monosaccharide metabolic process"/>
    <property type="evidence" value="ECO:0007669"/>
    <property type="project" value="TreeGrafter"/>
</dbReference>
<evidence type="ECO:0000313" key="1">
    <source>
        <dbReference type="EMBL" id="CAD8824249.1"/>
    </source>
</evidence>
<evidence type="ECO:0008006" key="2">
    <source>
        <dbReference type="Google" id="ProtNLM"/>
    </source>
</evidence>
<protein>
    <recommendedName>
        <fullName evidence="2">NAD-dependent epimerase/dehydratase domain-containing protein</fullName>
    </recommendedName>
</protein>
<reference evidence="1" key="1">
    <citation type="submission" date="2021-01" db="EMBL/GenBank/DDBJ databases">
        <authorList>
            <person name="Corre E."/>
            <person name="Pelletier E."/>
            <person name="Niang G."/>
            <person name="Scheremetjew M."/>
            <person name="Finn R."/>
            <person name="Kale V."/>
            <person name="Holt S."/>
            <person name="Cochrane G."/>
            <person name="Meng A."/>
            <person name="Brown T."/>
            <person name="Cohen L."/>
        </authorList>
    </citation>
    <scope>NUCLEOTIDE SEQUENCE</scope>
    <source>
        <strain evidence="1">CCMP3278</strain>
    </source>
</reference>
<dbReference type="InterPro" id="IPR036291">
    <property type="entry name" value="NAD(P)-bd_dom_sf"/>
</dbReference>